<dbReference type="EMBL" id="JAHZIK010000705">
    <property type="protein sequence ID" value="MBW7456935.1"/>
    <property type="molecule type" value="Genomic_DNA"/>
</dbReference>
<dbReference type="InterPro" id="IPR051158">
    <property type="entry name" value="Metallophosphoesterase_sf"/>
</dbReference>
<keyword evidence="3" id="KW-1185">Reference proteome</keyword>
<dbReference type="PROSITE" id="PS51318">
    <property type="entry name" value="TAT"/>
    <property type="match status" value="1"/>
</dbReference>
<dbReference type="Proteomes" id="UP001519887">
    <property type="component" value="Unassembled WGS sequence"/>
</dbReference>
<dbReference type="PANTHER" id="PTHR31302">
    <property type="entry name" value="TRANSMEMBRANE PROTEIN WITH METALLOPHOSPHOESTERASE DOMAIN-RELATED"/>
    <property type="match status" value="1"/>
</dbReference>
<dbReference type="InterPro" id="IPR004843">
    <property type="entry name" value="Calcineurin-like_PHP"/>
</dbReference>
<accession>A0ABS7C884</accession>
<dbReference type="PANTHER" id="PTHR31302:SF25">
    <property type="entry name" value="PHOSPHOESTERASE"/>
    <property type="match status" value="1"/>
</dbReference>
<evidence type="ECO:0000259" key="1">
    <source>
        <dbReference type="Pfam" id="PF00149"/>
    </source>
</evidence>
<feature type="domain" description="Calcineurin-like phosphoesterase" evidence="1">
    <location>
        <begin position="61"/>
        <end position="136"/>
    </location>
</feature>
<sequence>MKTERYITRRTFLKKSGLLFGALLAAPIAGFSYTRYMEPRLIRIVNKKLAFRNLPRSYEGLRIVHFSDVHLDFHYGLDRMEGLVAKLRELQPDLLCFTGDLYDNSVGSSKEGCSRLLGQLKAPLGKWAVLGNHDYTAGAEAVTSILEDGGFRVMNNSWEPIGHEGQ</sequence>
<feature type="non-terminal residue" evidence="2">
    <location>
        <position position="166"/>
    </location>
</feature>
<dbReference type="InterPro" id="IPR029052">
    <property type="entry name" value="Metallo-depent_PP-like"/>
</dbReference>
<protein>
    <submittedName>
        <fullName evidence="2">Metallophosphoesterase</fullName>
    </submittedName>
</protein>
<dbReference type="Gene3D" id="3.60.21.10">
    <property type="match status" value="1"/>
</dbReference>
<evidence type="ECO:0000313" key="3">
    <source>
        <dbReference type="Proteomes" id="UP001519887"/>
    </source>
</evidence>
<gene>
    <name evidence="2" type="ORF">K0U00_23135</name>
</gene>
<evidence type="ECO:0000313" key="2">
    <source>
        <dbReference type="EMBL" id="MBW7456935.1"/>
    </source>
</evidence>
<proteinExistence type="predicted"/>
<dbReference type="InterPro" id="IPR006311">
    <property type="entry name" value="TAT_signal"/>
</dbReference>
<organism evidence="2 3">
    <name type="scientific">Paenibacillus sepulcri</name>
    <dbReference type="NCBI Taxonomy" id="359917"/>
    <lineage>
        <taxon>Bacteria</taxon>
        <taxon>Bacillati</taxon>
        <taxon>Bacillota</taxon>
        <taxon>Bacilli</taxon>
        <taxon>Bacillales</taxon>
        <taxon>Paenibacillaceae</taxon>
        <taxon>Paenibacillus</taxon>
    </lineage>
</organism>
<comment type="caution">
    <text evidence="2">The sequence shown here is derived from an EMBL/GenBank/DDBJ whole genome shotgun (WGS) entry which is preliminary data.</text>
</comment>
<reference evidence="2 3" key="1">
    <citation type="submission" date="2021-07" db="EMBL/GenBank/DDBJ databases">
        <title>Paenibacillus radiodurans sp. nov., isolated from the southeastern edge of Tengger Desert.</title>
        <authorList>
            <person name="Zhang G."/>
        </authorList>
    </citation>
    <scope>NUCLEOTIDE SEQUENCE [LARGE SCALE GENOMIC DNA]</scope>
    <source>
        <strain evidence="2 3">CCM 7311</strain>
    </source>
</reference>
<name>A0ABS7C884_9BACL</name>
<dbReference type="SUPFAM" id="SSF56300">
    <property type="entry name" value="Metallo-dependent phosphatases"/>
    <property type="match status" value="1"/>
</dbReference>
<dbReference type="Pfam" id="PF00149">
    <property type="entry name" value="Metallophos"/>
    <property type="match status" value="1"/>
</dbReference>